<reference evidence="2" key="2">
    <citation type="journal article" date="2014" name="Int. J. Syst. Evol. Microbiol.">
        <title>Complete genome sequence of Corynebacterium casei LMG S-19264T (=DSM 44701T), isolated from a smear-ripened cheese.</title>
        <authorList>
            <consortium name="US DOE Joint Genome Institute (JGI-PGF)"/>
            <person name="Walter F."/>
            <person name="Albersmeier A."/>
            <person name="Kalinowski J."/>
            <person name="Ruckert C."/>
        </authorList>
    </citation>
    <scope>NUCLEOTIDE SEQUENCE</scope>
    <source>
        <strain evidence="2">CGMCC 1.8885</strain>
    </source>
</reference>
<dbReference type="GeneID" id="59164149"/>
<feature type="chain" id="PRO_5043439149" evidence="1">
    <location>
        <begin position="22"/>
        <end position="157"/>
    </location>
</feature>
<keyword evidence="4" id="KW-1185">Reference proteome</keyword>
<dbReference type="AlphaFoldDB" id="A0AAV4JZW9"/>
<dbReference type="Proteomes" id="UP000630135">
    <property type="component" value="Unassembled WGS sequence"/>
</dbReference>
<evidence type="ECO:0000313" key="2">
    <source>
        <dbReference type="EMBL" id="GGI71997.1"/>
    </source>
</evidence>
<protein>
    <submittedName>
        <fullName evidence="2">Uncharacterized protein</fullName>
    </submittedName>
</protein>
<evidence type="ECO:0000313" key="5">
    <source>
        <dbReference type="Proteomes" id="UP000652720"/>
    </source>
</evidence>
<dbReference type="EMBL" id="BMLZ01000001">
    <property type="protein sequence ID" value="GGP28351.1"/>
    <property type="molecule type" value="Genomic_DNA"/>
</dbReference>
<dbReference type="EMBL" id="BMMA01000001">
    <property type="protein sequence ID" value="GGI71997.1"/>
    <property type="molecule type" value="Genomic_DNA"/>
</dbReference>
<name>A0AAV4JZW9_9DEIO</name>
<reference evidence="3" key="1">
    <citation type="journal article" date="2014" name="Int. J. Syst. Evol. Microbiol.">
        <title>Complete genome of a new Firmicutes species belonging to the dominant human colonic microbiota ('Ruminococcus bicirculans') reveals two chromosomes and a selective capacity to utilize plant glucans.</title>
        <authorList>
            <consortium name="NISC Comparative Sequencing Program"/>
            <person name="Wegmann U."/>
            <person name="Louis P."/>
            <person name="Goesmann A."/>
            <person name="Henrissat B."/>
            <person name="Duncan S.H."/>
            <person name="Flint H.J."/>
        </authorList>
    </citation>
    <scope>NUCLEOTIDE SEQUENCE</scope>
    <source>
        <strain evidence="3">CGMCC 1.8884</strain>
    </source>
</reference>
<reference evidence="4" key="3">
    <citation type="journal article" date="2019" name="Int. J. Syst. Evol. Microbiol.">
        <title>The Global Catalogue of Microorganisms (GCM) 10K type strain sequencing project: providing services to taxonomists for standard genome sequencing and annotation.</title>
        <authorList>
            <consortium name="The Broad Institute Genomics Platform"/>
            <consortium name="The Broad Institute Genome Sequencing Center for Infectious Disease"/>
            <person name="Wu L."/>
            <person name="Ma J."/>
        </authorList>
    </citation>
    <scope>NUCLEOTIDE SEQUENCE [LARGE SCALE GENOMIC DNA]</scope>
    <source>
        <strain evidence="4">CGMCC 1.8884</strain>
    </source>
</reference>
<dbReference type="Proteomes" id="UP000652720">
    <property type="component" value="Unassembled WGS sequence"/>
</dbReference>
<gene>
    <name evidence="3" type="ORF">GCM10008021_00020</name>
    <name evidence="2" type="ORF">GCM10010914_02570</name>
</gene>
<proteinExistence type="predicted"/>
<reference evidence="2" key="4">
    <citation type="submission" date="2023-08" db="EMBL/GenBank/DDBJ databases">
        <authorList>
            <person name="Sun Q."/>
            <person name="Zhou Y."/>
        </authorList>
    </citation>
    <scope>NUCLEOTIDE SEQUENCE</scope>
    <source>
        <strain evidence="3">CGMCC 1.8884</strain>
        <strain evidence="2">CGMCC 1.8885</strain>
    </source>
</reference>
<evidence type="ECO:0000313" key="4">
    <source>
        <dbReference type="Proteomes" id="UP000630135"/>
    </source>
</evidence>
<organism evidence="2 5">
    <name type="scientific">Deinococcus wulumuqiensis</name>
    <dbReference type="NCBI Taxonomy" id="980427"/>
    <lineage>
        <taxon>Bacteria</taxon>
        <taxon>Thermotogati</taxon>
        <taxon>Deinococcota</taxon>
        <taxon>Deinococci</taxon>
        <taxon>Deinococcales</taxon>
        <taxon>Deinococcaceae</taxon>
        <taxon>Deinococcus</taxon>
    </lineage>
</organism>
<evidence type="ECO:0000313" key="3">
    <source>
        <dbReference type="EMBL" id="GGP28351.1"/>
    </source>
</evidence>
<sequence length="157" mass="17312">MRRVAFTVALLALAQAQGAAADPIPGIRQNYQAVNAAVAAGKFRASHKDFGYCGPARNSERTLWTDGRGVPRKYVESGGSDDSFVKLSAYLDGQGRVNFVLIERNDIWGQSDTLRLYYNGAGQVVRRLASSSWALEWERWVVRDVRRAFGAASPCSR</sequence>
<feature type="signal peptide" evidence="1">
    <location>
        <begin position="1"/>
        <end position="21"/>
    </location>
</feature>
<evidence type="ECO:0000256" key="1">
    <source>
        <dbReference type="SAM" id="SignalP"/>
    </source>
</evidence>
<keyword evidence="1" id="KW-0732">Signal</keyword>
<comment type="caution">
    <text evidence="2">The sequence shown here is derived from an EMBL/GenBank/DDBJ whole genome shotgun (WGS) entry which is preliminary data.</text>
</comment>
<dbReference type="RefSeq" id="WP_152423788.1">
    <property type="nucleotide sequence ID" value="NZ_BMLZ01000001.1"/>
</dbReference>
<accession>A0AAV4JZW9</accession>